<dbReference type="InterPro" id="IPR058678">
    <property type="entry name" value="ARM_PUB"/>
</dbReference>
<dbReference type="PROSITE" id="PS51698">
    <property type="entry name" value="U_BOX"/>
    <property type="match status" value="1"/>
</dbReference>
<sequence length="774" mass="86183">MGSDAASVAGLPSPRDIKVHRLMCMELIKFVTGVLMLLPAIEEARPGSNPGIQVLCQINRALDKAKDILQHCSESSKLYLVFQWIFFYYISIYHRKGEKIQRVPTTSTLEGHAIKCKNALTGNVILSRCNKSKKLLEQSLSCVQNMVPVMLATQISQLVADLGAGIFSLDPSEEEARKILSKLLHQYTSTTHSGEEHVFEAIQIAMENLRITSPKDLLIEKRSIKKQLEKIGEGDPPKRKILLFFLSLLNKNGKSIVAEHTENESLQHEDSLEFEVESRLKCNYNDAQRDIFNGSRLPDEFKCPLSSRLMYDPVVIASGQTYERFWIEKWFAQGNDTCPKTKRKLVHLSSTPNNSMKDLISRWTAAHGVSVVDPSVQAAVGHSWESSSTSIASLSSSMMDLSINIDFSNLSMGTSDASFASHPSHSKISNDFHKGQSRESIHEMELERLTRLSSLSWESQCNLVGNIRNMLTQNGEASNWMSSDNFIQKLFRFLKDAHKCDDQDAQLLGCQSLLAVLDECGSSLPYLNDDAFALLTSLLGSKVSKEAIAIFEVLSRHQNCHHKITMSGALPILLEILDAHSRELQEPAIKILCNMSGSSKIGSLIAPSELVPKLVPFLEDTALARNCVIILHSLCNKEDARIAIAETDGCIAAVVKLLERESRKDQEHAVDFLLSLCLQRVQYCQLVMDEGVIPELVSVSINGNNKAKAMALELLRLLKGEFSDTGESYEPEIDIPKPPTTDFTQQKSHSEGTGIFGKFFSKRSSTTAKRINRK</sequence>
<dbReference type="Gene3D" id="3.30.40.10">
    <property type="entry name" value="Zinc/RING finger domain, C3HC4 (zinc finger)"/>
    <property type="match status" value="1"/>
</dbReference>
<comment type="catalytic activity">
    <reaction evidence="1">
        <text>S-ubiquitinyl-[E2 ubiquitin-conjugating enzyme]-L-cysteine + [acceptor protein]-L-lysine = [E2 ubiquitin-conjugating enzyme]-L-cysteine + N(6)-ubiquitinyl-[acceptor protein]-L-lysine.</text>
        <dbReference type="EC" id="2.3.2.27"/>
    </reaction>
</comment>
<evidence type="ECO:0000313" key="10">
    <source>
        <dbReference type="RefSeq" id="XP_015066641.1"/>
    </source>
</evidence>
<dbReference type="InterPro" id="IPR011989">
    <property type="entry name" value="ARM-like"/>
</dbReference>
<dbReference type="Gene3D" id="1.25.10.10">
    <property type="entry name" value="Leucine-rich Repeat Variant"/>
    <property type="match status" value="2"/>
</dbReference>
<keyword evidence="4" id="KW-0808">Transferase</keyword>
<evidence type="ECO:0000256" key="2">
    <source>
        <dbReference type="ARBA" id="ARBA00004906"/>
    </source>
</evidence>
<reference evidence="9 10" key="2">
    <citation type="submission" date="2025-05" db="UniProtKB">
        <authorList>
            <consortium name="RefSeq"/>
        </authorList>
    </citation>
    <scope>IDENTIFICATION</scope>
</reference>
<dbReference type="InterPro" id="IPR013083">
    <property type="entry name" value="Znf_RING/FYVE/PHD"/>
</dbReference>
<evidence type="ECO:0000313" key="9">
    <source>
        <dbReference type="RefSeq" id="XP_015066640.1"/>
    </source>
</evidence>
<evidence type="ECO:0000313" key="11">
    <source>
        <dbReference type="RefSeq" id="XP_015066643.1"/>
    </source>
</evidence>
<dbReference type="RefSeq" id="XP_015066641.1">
    <property type="nucleotide sequence ID" value="XM_015211155.2"/>
</dbReference>
<reference evidence="8" key="1">
    <citation type="journal article" date="2014" name="Nat. Genet.">
        <title>The genome of the stress-tolerant wild tomato species Solanum pennellii.</title>
        <authorList>
            <person name="Bolger A."/>
            <person name="Scossa F."/>
            <person name="Bolger M.E."/>
            <person name="Lanz C."/>
            <person name="Maumus F."/>
            <person name="Tohge T."/>
            <person name="Quesneville H."/>
            <person name="Alseekh S."/>
            <person name="Sorensen I."/>
            <person name="Lichtenstein G."/>
            <person name="Fich E.A."/>
            <person name="Conte M."/>
            <person name="Keller H."/>
            <person name="Schneeberger K."/>
            <person name="Schwacke R."/>
            <person name="Ofner I."/>
            <person name="Vrebalov J."/>
            <person name="Xu Y."/>
            <person name="Osorio S."/>
            <person name="Aflitos S.A."/>
            <person name="Schijlen E."/>
            <person name="Jimenez-Gomez J.M."/>
            <person name="Ryngajllo M."/>
            <person name="Kimura S."/>
            <person name="Kumar R."/>
            <person name="Koenig D."/>
            <person name="Headland L.R."/>
            <person name="Maloof J.N."/>
            <person name="Sinha N."/>
            <person name="van Ham R.C."/>
            <person name="Lankhorst R.K."/>
            <person name="Mao L."/>
            <person name="Vogel A."/>
            <person name="Arsova B."/>
            <person name="Panstruga R."/>
            <person name="Fei Z."/>
            <person name="Rose J.K."/>
            <person name="Zamir D."/>
            <person name="Carrari F."/>
            <person name="Giovannoni J.J."/>
            <person name="Weigel D."/>
            <person name="Usadel B."/>
            <person name="Fernie A.R."/>
        </authorList>
    </citation>
    <scope>NUCLEOTIDE SEQUENCE [LARGE SCALE GENOMIC DNA]</scope>
</reference>
<feature type="domain" description="U-box" evidence="7">
    <location>
        <begin position="296"/>
        <end position="370"/>
    </location>
</feature>
<dbReference type="RefSeq" id="XP_015066640.1">
    <property type="nucleotide sequence ID" value="XM_015211154.2"/>
</dbReference>
<evidence type="ECO:0000256" key="6">
    <source>
        <dbReference type="SAM" id="MobiDB-lite"/>
    </source>
</evidence>
<evidence type="ECO:0000256" key="5">
    <source>
        <dbReference type="ARBA" id="ARBA00022786"/>
    </source>
</evidence>
<name>A0ABM1G6G6_SOLPN</name>
<evidence type="ECO:0000313" key="8">
    <source>
        <dbReference type="Proteomes" id="UP000694930"/>
    </source>
</evidence>
<dbReference type="Proteomes" id="UP000694930">
    <property type="component" value="Chromosome 2"/>
</dbReference>
<comment type="pathway">
    <text evidence="2">Protein modification; protein ubiquitination.</text>
</comment>
<proteinExistence type="predicted"/>
<dbReference type="Pfam" id="PF25598">
    <property type="entry name" value="ARM_PUB"/>
    <property type="match status" value="1"/>
</dbReference>
<evidence type="ECO:0000259" key="7">
    <source>
        <dbReference type="PROSITE" id="PS51698"/>
    </source>
</evidence>
<gene>
    <name evidence="9 10 11" type="primary">LOC107011592</name>
</gene>
<protein>
    <recommendedName>
        <fullName evidence="3">RING-type E3 ubiquitin transferase</fullName>
        <ecNumber evidence="3">2.3.2.27</ecNumber>
    </recommendedName>
</protein>
<evidence type="ECO:0000256" key="1">
    <source>
        <dbReference type="ARBA" id="ARBA00000900"/>
    </source>
</evidence>
<keyword evidence="8" id="KW-1185">Reference proteome</keyword>
<dbReference type="PANTHER" id="PTHR23315">
    <property type="entry name" value="U BOX DOMAIN-CONTAINING"/>
    <property type="match status" value="1"/>
</dbReference>
<dbReference type="SMART" id="SM00504">
    <property type="entry name" value="Ubox"/>
    <property type="match status" value="1"/>
</dbReference>
<evidence type="ECO:0000256" key="4">
    <source>
        <dbReference type="ARBA" id="ARBA00022679"/>
    </source>
</evidence>
<dbReference type="SUPFAM" id="SSF57850">
    <property type="entry name" value="RING/U-box"/>
    <property type="match status" value="1"/>
</dbReference>
<dbReference type="InterPro" id="IPR045210">
    <property type="entry name" value="RING-Ubox_PUB"/>
</dbReference>
<dbReference type="Pfam" id="PF04564">
    <property type="entry name" value="U-box"/>
    <property type="match status" value="1"/>
</dbReference>
<feature type="region of interest" description="Disordered" evidence="6">
    <location>
        <begin position="728"/>
        <end position="757"/>
    </location>
</feature>
<evidence type="ECO:0000256" key="3">
    <source>
        <dbReference type="ARBA" id="ARBA00012483"/>
    </source>
</evidence>
<dbReference type="PANTHER" id="PTHR23315:SF261">
    <property type="entry name" value="RING-TYPE E3 UBIQUITIN TRANSFERASE"/>
    <property type="match status" value="1"/>
</dbReference>
<dbReference type="CDD" id="cd16664">
    <property type="entry name" value="RING-Ubox_PUB"/>
    <property type="match status" value="1"/>
</dbReference>
<dbReference type="InterPro" id="IPR016024">
    <property type="entry name" value="ARM-type_fold"/>
</dbReference>
<dbReference type="RefSeq" id="XP_015066643.1">
    <property type="nucleotide sequence ID" value="XM_015211157.2"/>
</dbReference>
<accession>A0ABM1G6G6</accession>
<organism evidence="8 11">
    <name type="scientific">Solanum pennellii</name>
    <name type="common">Tomato</name>
    <name type="synonym">Lycopersicon pennellii</name>
    <dbReference type="NCBI Taxonomy" id="28526"/>
    <lineage>
        <taxon>Eukaryota</taxon>
        <taxon>Viridiplantae</taxon>
        <taxon>Streptophyta</taxon>
        <taxon>Embryophyta</taxon>
        <taxon>Tracheophyta</taxon>
        <taxon>Spermatophyta</taxon>
        <taxon>Magnoliopsida</taxon>
        <taxon>eudicotyledons</taxon>
        <taxon>Gunneridae</taxon>
        <taxon>Pentapetalae</taxon>
        <taxon>asterids</taxon>
        <taxon>lamiids</taxon>
        <taxon>Solanales</taxon>
        <taxon>Solanaceae</taxon>
        <taxon>Solanoideae</taxon>
        <taxon>Solaneae</taxon>
        <taxon>Solanum</taxon>
        <taxon>Solanum subgen. Lycopersicon</taxon>
    </lineage>
</organism>
<dbReference type="GeneID" id="107011592"/>
<dbReference type="SUPFAM" id="SSF48371">
    <property type="entry name" value="ARM repeat"/>
    <property type="match status" value="1"/>
</dbReference>
<keyword evidence="5" id="KW-0833">Ubl conjugation pathway</keyword>
<dbReference type="InterPro" id="IPR003613">
    <property type="entry name" value="Ubox_domain"/>
</dbReference>
<dbReference type="EC" id="2.3.2.27" evidence="3"/>